<accession>A0A517YWT1</accession>
<dbReference type="KEGG" id="pcor:KS4_27410"/>
<evidence type="ECO:0000256" key="3">
    <source>
        <dbReference type="ARBA" id="ARBA00022692"/>
    </source>
</evidence>
<protein>
    <submittedName>
        <fullName evidence="7">Putative amino acid permease YhdG</fullName>
    </submittedName>
</protein>
<evidence type="ECO:0000313" key="7">
    <source>
        <dbReference type="EMBL" id="QDU34670.1"/>
    </source>
</evidence>
<proteinExistence type="predicted"/>
<comment type="subcellular location">
    <subcellularLocation>
        <location evidence="1">Cell membrane</location>
        <topology evidence="1">Multi-pass membrane protein</topology>
    </subcellularLocation>
</comment>
<dbReference type="PIRSF" id="PIRSF006060">
    <property type="entry name" value="AA_transporter"/>
    <property type="match status" value="1"/>
</dbReference>
<keyword evidence="5 6" id="KW-0472">Membrane</keyword>
<dbReference type="GO" id="GO:0005886">
    <property type="term" value="C:plasma membrane"/>
    <property type="evidence" value="ECO:0007669"/>
    <property type="project" value="UniProtKB-SubCell"/>
</dbReference>
<feature type="transmembrane region" description="Helical" evidence="6">
    <location>
        <begin position="92"/>
        <end position="118"/>
    </location>
</feature>
<sequence>MSESETKPKHMSLKRVVGLPGAVTLGLGSMVGTGVYVSLGLAAEHAGLWTAWAVLLAGGLAMCNGLSAAQLAAAHPVAGGTYEYGRVYLSPFIGLLAGVLFLIAKSASAATAAIAFANNLGPLLLEYGGVHLADGSERYAAVGLVVVLMVLTLAGLKKSNRVNGALVLAIIGTLVMFALAGIYAIVSGHGVEPEIVEQEMVNEWGGMDGLLLATALIFVAYTGYGRIATMGEEIKEPRKNIPVAVMLTVGVTAIIYLTITVVALRLVSVDVFYEASTQGRSLEEIARLMDKGWLVTVIGLGALLATVSVLLNLILGLSRVALAMARRGHLPSRLAWLDKKQQTPIYAVVFIAVVVGLLAGFATIKTAWSLSALTVLVYYGLTNMAALRLPRKNRLYPRFISVLGLLGCFVLSVFIEPVYWMVFGGVLAVTAVWYGVTKKDRAG</sequence>
<evidence type="ECO:0000256" key="1">
    <source>
        <dbReference type="ARBA" id="ARBA00004651"/>
    </source>
</evidence>
<evidence type="ECO:0000256" key="6">
    <source>
        <dbReference type="SAM" id="Phobius"/>
    </source>
</evidence>
<feature type="transmembrane region" description="Helical" evidence="6">
    <location>
        <begin position="418"/>
        <end position="436"/>
    </location>
</feature>
<dbReference type="InterPro" id="IPR050367">
    <property type="entry name" value="APC_superfamily"/>
</dbReference>
<keyword evidence="2" id="KW-1003">Cell membrane</keyword>
<keyword evidence="3 6" id="KW-0812">Transmembrane</keyword>
<organism evidence="7 8">
    <name type="scientific">Poriferisphaera corsica</name>
    <dbReference type="NCBI Taxonomy" id="2528020"/>
    <lineage>
        <taxon>Bacteria</taxon>
        <taxon>Pseudomonadati</taxon>
        <taxon>Planctomycetota</taxon>
        <taxon>Phycisphaerae</taxon>
        <taxon>Phycisphaerales</taxon>
        <taxon>Phycisphaeraceae</taxon>
        <taxon>Poriferisphaera</taxon>
    </lineage>
</organism>
<dbReference type="EMBL" id="CP036425">
    <property type="protein sequence ID" value="QDU34670.1"/>
    <property type="molecule type" value="Genomic_DNA"/>
</dbReference>
<evidence type="ECO:0000256" key="4">
    <source>
        <dbReference type="ARBA" id="ARBA00022989"/>
    </source>
</evidence>
<dbReference type="RefSeq" id="WP_145078858.1">
    <property type="nucleotide sequence ID" value="NZ_CP036425.1"/>
</dbReference>
<evidence type="ECO:0000256" key="2">
    <source>
        <dbReference type="ARBA" id="ARBA00022475"/>
    </source>
</evidence>
<feature type="transmembrane region" description="Helical" evidence="6">
    <location>
        <begin position="21"/>
        <end position="43"/>
    </location>
</feature>
<dbReference type="AlphaFoldDB" id="A0A517YWT1"/>
<feature type="transmembrane region" description="Helical" evidence="6">
    <location>
        <begin position="245"/>
        <end position="273"/>
    </location>
</feature>
<feature type="transmembrane region" description="Helical" evidence="6">
    <location>
        <begin position="49"/>
        <end position="71"/>
    </location>
</feature>
<feature type="transmembrane region" description="Helical" evidence="6">
    <location>
        <begin position="343"/>
        <end position="362"/>
    </location>
</feature>
<gene>
    <name evidence="7" type="primary">yhdG</name>
    <name evidence="7" type="ORF">KS4_27410</name>
</gene>
<keyword evidence="8" id="KW-1185">Reference proteome</keyword>
<dbReference type="GO" id="GO:0022857">
    <property type="term" value="F:transmembrane transporter activity"/>
    <property type="evidence" value="ECO:0007669"/>
    <property type="project" value="InterPro"/>
</dbReference>
<dbReference type="Proteomes" id="UP000317369">
    <property type="component" value="Chromosome"/>
</dbReference>
<dbReference type="Pfam" id="PF13520">
    <property type="entry name" value="AA_permease_2"/>
    <property type="match status" value="1"/>
</dbReference>
<dbReference type="OrthoDB" id="259687at2"/>
<feature type="transmembrane region" description="Helical" evidence="6">
    <location>
        <begin position="293"/>
        <end position="322"/>
    </location>
</feature>
<feature type="transmembrane region" description="Helical" evidence="6">
    <location>
        <begin position="165"/>
        <end position="186"/>
    </location>
</feature>
<dbReference type="PANTHER" id="PTHR42770:SF7">
    <property type="entry name" value="MEMBRANE PROTEIN"/>
    <property type="match status" value="1"/>
</dbReference>
<reference evidence="7 8" key="1">
    <citation type="submission" date="2019-02" db="EMBL/GenBank/DDBJ databases">
        <title>Deep-cultivation of Planctomycetes and their phenomic and genomic characterization uncovers novel biology.</title>
        <authorList>
            <person name="Wiegand S."/>
            <person name="Jogler M."/>
            <person name="Boedeker C."/>
            <person name="Pinto D."/>
            <person name="Vollmers J."/>
            <person name="Rivas-Marin E."/>
            <person name="Kohn T."/>
            <person name="Peeters S.H."/>
            <person name="Heuer A."/>
            <person name="Rast P."/>
            <person name="Oberbeckmann S."/>
            <person name="Bunk B."/>
            <person name="Jeske O."/>
            <person name="Meyerdierks A."/>
            <person name="Storesund J.E."/>
            <person name="Kallscheuer N."/>
            <person name="Luecker S."/>
            <person name="Lage O.M."/>
            <person name="Pohl T."/>
            <person name="Merkel B.J."/>
            <person name="Hornburger P."/>
            <person name="Mueller R.-W."/>
            <person name="Bruemmer F."/>
            <person name="Labrenz M."/>
            <person name="Spormann A.M."/>
            <person name="Op den Camp H."/>
            <person name="Overmann J."/>
            <person name="Amann R."/>
            <person name="Jetten M.S.M."/>
            <person name="Mascher T."/>
            <person name="Medema M.H."/>
            <person name="Devos D.P."/>
            <person name="Kaster A.-K."/>
            <person name="Ovreas L."/>
            <person name="Rohde M."/>
            <person name="Galperin M.Y."/>
            <person name="Jogler C."/>
        </authorList>
    </citation>
    <scope>NUCLEOTIDE SEQUENCE [LARGE SCALE GENOMIC DNA]</scope>
    <source>
        <strain evidence="7 8">KS4</strain>
    </source>
</reference>
<dbReference type="Gene3D" id="1.20.1740.10">
    <property type="entry name" value="Amino acid/polyamine transporter I"/>
    <property type="match status" value="1"/>
</dbReference>
<dbReference type="InterPro" id="IPR002293">
    <property type="entry name" value="AA/rel_permease1"/>
</dbReference>
<evidence type="ECO:0000313" key="8">
    <source>
        <dbReference type="Proteomes" id="UP000317369"/>
    </source>
</evidence>
<feature type="transmembrane region" description="Helical" evidence="6">
    <location>
        <begin position="395"/>
        <end position="412"/>
    </location>
</feature>
<name>A0A517YWT1_9BACT</name>
<feature type="transmembrane region" description="Helical" evidence="6">
    <location>
        <begin position="138"/>
        <end position="156"/>
    </location>
</feature>
<feature type="transmembrane region" description="Helical" evidence="6">
    <location>
        <begin position="368"/>
        <end position="388"/>
    </location>
</feature>
<feature type="transmembrane region" description="Helical" evidence="6">
    <location>
        <begin position="206"/>
        <end position="224"/>
    </location>
</feature>
<dbReference type="PANTHER" id="PTHR42770">
    <property type="entry name" value="AMINO ACID TRANSPORTER-RELATED"/>
    <property type="match status" value="1"/>
</dbReference>
<keyword evidence="4 6" id="KW-1133">Transmembrane helix</keyword>
<evidence type="ECO:0000256" key="5">
    <source>
        <dbReference type="ARBA" id="ARBA00023136"/>
    </source>
</evidence>